<evidence type="ECO:0000256" key="1">
    <source>
        <dbReference type="SAM" id="MobiDB-lite"/>
    </source>
</evidence>
<comment type="caution">
    <text evidence="2">The sequence shown here is derived from an EMBL/GenBank/DDBJ whole genome shotgun (WGS) entry which is preliminary data.</text>
</comment>
<evidence type="ECO:0000313" key="3">
    <source>
        <dbReference type="Proteomes" id="UP000054821"/>
    </source>
</evidence>
<dbReference type="EMBL" id="JPDN02000002">
    <property type="protein sequence ID" value="PON30465.1"/>
    <property type="molecule type" value="Genomic_DNA"/>
</dbReference>
<name>A0A2P5A1Q6_9HYPO</name>
<accession>A0A2P5A1Q6</accession>
<feature type="region of interest" description="Disordered" evidence="1">
    <location>
        <begin position="24"/>
        <end position="80"/>
    </location>
</feature>
<evidence type="ECO:0000313" key="2">
    <source>
        <dbReference type="EMBL" id="PON30465.1"/>
    </source>
</evidence>
<dbReference type="GeneID" id="36347294"/>
<reference evidence="2 3" key="1">
    <citation type="journal article" date="2016" name="Genome Announc.">
        <title>Draft Whole-Genome Sequence of Trichoderma gamsii T6085, a Promising Biocontrol Agent of Fusarium Head Blight on Wheat.</title>
        <authorList>
            <person name="Baroncelli R."/>
            <person name="Zapparata A."/>
            <person name="Piaggeschi G."/>
            <person name="Sarrocco S."/>
            <person name="Vannacci G."/>
        </authorList>
    </citation>
    <scope>NUCLEOTIDE SEQUENCE [LARGE SCALE GENOMIC DNA]</scope>
    <source>
        <strain evidence="2 3">T6085</strain>
    </source>
</reference>
<dbReference type="Proteomes" id="UP000054821">
    <property type="component" value="Unassembled WGS sequence"/>
</dbReference>
<dbReference type="RefSeq" id="XP_024406657.1">
    <property type="nucleotide sequence ID" value="XM_024548646.1"/>
</dbReference>
<keyword evidence="3" id="KW-1185">Reference proteome</keyword>
<proteinExistence type="predicted"/>
<organism evidence="2 3">
    <name type="scientific">Trichoderma gamsii</name>
    <dbReference type="NCBI Taxonomy" id="398673"/>
    <lineage>
        <taxon>Eukaryota</taxon>
        <taxon>Fungi</taxon>
        <taxon>Dikarya</taxon>
        <taxon>Ascomycota</taxon>
        <taxon>Pezizomycotina</taxon>
        <taxon>Sordariomycetes</taxon>
        <taxon>Hypocreomycetidae</taxon>
        <taxon>Hypocreales</taxon>
        <taxon>Hypocreaceae</taxon>
        <taxon>Trichoderma</taxon>
    </lineage>
</organism>
<dbReference type="AlphaFoldDB" id="A0A2P5A1Q6"/>
<gene>
    <name evidence="2" type="ORF">TGAM01_v200905</name>
</gene>
<sequence>MRYLKLWYSSACASEDYRDLTQHGAIKGPVPTMRTAPLKRRPPHLSQSRTILEPTMQPMYSPYTAHSRSSPGCHLENQYC</sequence>
<protein>
    <submittedName>
        <fullName evidence="2">Uncharacterized protein</fullName>
    </submittedName>
</protein>